<keyword evidence="2" id="KW-1185">Reference proteome</keyword>
<dbReference type="AlphaFoldDB" id="M3AE87"/>
<gene>
    <name evidence="1" type="ORF">H261_05107</name>
</gene>
<proteinExistence type="predicted"/>
<reference evidence="1 2" key="1">
    <citation type="journal article" date="2014" name="Genome Announc.">
        <title>Draft Genome Sequence of Magnetospirillum sp. Strain SO-1, a Freshwater Magnetotactic Bacterium Isolated from the Ol'khovka River, Russia.</title>
        <authorList>
            <person name="Grouzdev D.S."/>
            <person name="Dziuba M.V."/>
            <person name="Sukhacheva M.S."/>
            <person name="Mardanov A.V."/>
            <person name="Beletskiy A.V."/>
            <person name="Kuznetsov B.B."/>
            <person name="Skryabin K.G."/>
        </authorList>
    </citation>
    <scope>NUCLEOTIDE SEQUENCE [LARGE SCALE GENOMIC DNA]</scope>
    <source>
        <strain evidence="1 2">SO-1</strain>
    </source>
</reference>
<evidence type="ECO:0000313" key="1">
    <source>
        <dbReference type="EMBL" id="EME71113.1"/>
    </source>
</evidence>
<sequence>MKVLKKETLLDRWLLVGEMARDKRLNDTARRIGWFLLNRVNQDTGTCWPSYERLSEDSGLGRATVARAINMLITCSYFSYRKGGGKRLANYPGEEIGRTNTYIPIYESDQRPARLLPLVDDE</sequence>
<dbReference type="Proteomes" id="UP000011744">
    <property type="component" value="Unassembled WGS sequence"/>
</dbReference>
<comment type="caution">
    <text evidence="1">The sequence shown here is derived from an EMBL/GenBank/DDBJ whole genome shotgun (WGS) entry which is preliminary data.</text>
</comment>
<protein>
    <recommendedName>
        <fullName evidence="3">Helix-turn-helix domain-containing protein</fullName>
    </recommendedName>
</protein>
<evidence type="ECO:0008006" key="3">
    <source>
        <dbReference type="Google" id="ProtNLM"/>
    </source>
</evidence>
<dbReference type="RefSeq" id="WP_008615044.1">
    <property type="nucleotide sequence ID" value="NZ_AONQ01000009.1"/>
</dbReference>
<accession>M3AE87</accession>
<dbReference type="Pfam" id="PF13730">
    <property type="entry name" value="HTH_36"/>
    <property type="match status" value="1"/>
</dbReference>
<dbReference type="PATRIC" id="fig|1244869.3.peg.1027"/>
<dbReference type="OrthoDB" id="7467461at2"/>
<dbReference type="STRING" id="1244869.H261_05107"/>
<dbReference type="EMBL" id="AONQ01000009">
    <property type="protein sequence ID" value="EME71113.1"/>
    <property type="molecule type" value="Genomic_DNA"/>
</dbReference>
<evidence type="ECO:0000313" key="2">
    <source>
        <dbReference type="Proteomes" id="UP000011744"/>
    </source>
</evidence>
<name>M3AE87_9PROT</name>
<organism evidence="1 2">
    <name type="scientific">Paramagnetospirillum caucaseum</name>
    <dbReference type="NCBI Taxonomy" id="1244869"/>
    <lineage>
        <taxon>Bacteria</taxon>
        <taxon>Pseudomonadati</taxon>
        <taxon>Pseudomonadota</taxon>
        <taxon>Alphaproteobacteria</taxon>
        <taxon>Rhodospirillales</taxon>
        <taxon>Magnetospirillaceae</taxon>
        <taxon>Paramagnetospirillum</taxon>
    </lineage>
</organism>